<gene>
    <name evidence="1" type="ORF">G4223_15490</name>
</gene>
<sequence length="83" mass="9467">MMHNTCSPAATPRECRAGVQSTLAQKAFSARAMSPRKMDFIGNDEPSLDELMDDDLVRRVMARDGLQPHQVWSFLDDMRSRLR</sequence>
<organism evidence="1 2">
    <name type="scientific">Magnetospirillum aberrantis SpK</name>
    <dbReference type="NCBI Taxonomy" id="908842"/>
    <lineage>
        <taxon>Bacteria</taxon>
        <taxon>Pseudomonadati</taxon>
        <taxon>Pseudomonadota</taxon>
        <taxon>Alphaproteobacteria</taxon>
        <taxon>Rhodospirillales</taxon>
        <taxon>Rhodospirillaceae</taxon>
        <taxon>Magnetospirillum</taxon>
    </lineage>
</organism>
<name>A0A7C9UYD8_9PROT</name>
<dbReference type="Proteomes" id="UP000480684">
    <property type="component" value="Unassembled WGS sequence"/>
</dbReference>
<evidence type="ECO:0000313" key="1">
    <source>
        <dbReference type="EMBL" id="NFV81512.1"/>
    </source>
</evidence>
<protein>
    <submittedName>
        <fullName evidence="1">Uncharacterized protein</fullName>
    </submittedName>
</protein>
<keyword evidence="2" id="KW-1185">Reference proteome</keyword>
<dbReference type="RefSeq" id="WP_163681637.1">
    <property type="nucleotide sequence ID" value="NZ_JAAIYP010000041.1"/>
</dbReference>
<dbReference type="EMBL" id="JAAIYP010000041">
    <property type="protein sequence ID" value="NFV81512.1"/>
    <property type="molecule type" value="Genomic_DNA"/>
</dbReference>
<dbReference type="AlphaFoldDB" id="A0A7C9UYD8"/>
<proteinExistence type="predicted"/>
<accession>A0A7C9UYD8</accession>
<comment type="caution">
    <text evidence="1">The sequence shown here is derived from an EMBL/GenBank/DDBJ whole genome shotgun (WGS) entry which is preliminary data.</text>
</comment>
<reference evidence="1 2" key="1">
    <citation type="submission" date="2020-02" db="EMBL/GenBank/DDBJ databases">
        <authorList>
            <person name="Dziuba M."/>
            <person name="Kuznetsov B."/>
            <person name="Mardanov A."/>
            <person name="Ravin N."/>
            <person name="Grouzdev D."/>
        </authorList>
    </citation>
    <scope>NUCLEOTIDE SEQUENCE [LARGE SCALE GENOMIC DNA]</scope>
    <source>
        <strain evidence="1 2">SpK</strain>
    </source>
</reference>
<evidence type="ECO:0000313" key="2">
    <source>
        <dbReference type="Proteomes" id="UP000480684"/>
    </source>
</evidence>